<organism evidence="3 4">
    <name type="scientific">Meloidogyne floridensis</name>
    <dbReference type="NCBI Taxonomy" id="298350"/>
    <lineage>
        <taxon>Eukaryota</taxon>
        <taxon>Metazoa</taxon>
        <taxon>Ecdysozoa</taxon>
        <taxon>Nematoda</taxon>
        <taxon>Chromadorea</taxon>
        <taxon>Rhabditida</taxon>
        <taxon>Tylenchina</taxon>
        <taxon>Tylenchomorpha</taxon>
        <taxon>Tylenchoidea</taxon>
        <taxon>Meloidogynidae</taxon>
        <taxon>Meloidogyninae</taxon>
        <taxon>Meloidogyne</taxon>
    </lineage>
</organism>
<feature type="compositionally biased region" description="Basic and acidic residues" evidence="1">
    <location>
        <begin position="365"/>
        <end position="386"/>
    </location>
</feature>
<dbReference type="InterPro" id="IPR000719">
    <property type="entry name" value="Prot_kinase_dom"/>
</dbReference>
<dbReference type="WBParaSite" id="scf7180000423790.g11628">
    <property type="protein sequence ID" value="scf7180000423790.g11628"/>
    <property type="gene ID" value="scf7180000423790.g11628"/>
</dbReference>
<dbReference type="Proteomes" id="UP000887560">
    <property type="component" value="Unplaced"/>
</dbReference>
<evidence type="ECO:0000313" key="4">
    <source>
        <dbReference type="WBParaSite" id="scf7180000423790.g11628"/>
    </source>
</evidence>
<keyword evidence="3" id="KW-1185">Reference proteome</keyword>
<proteinExistence type="predicted"/>
<dbReference type="PROSITE" id="PS50011">
    <property type="entry name" value="PROTEIN_KINASE_DOM"/>
    <property type="match status" value="1"/>
</dbReference>
<dbReference type="PANTHER" id="PTHR11909">
    <property type="entry name" value="CASEIN KINASE-RELATED"/>
    <property type="match status" value="1"/>
</dbReference>
<evidence type="ECO:0000313" key="3">
    <source>
        <dbReference type="Proteomes" id="UP000887560"/>
    </source>
</evidence>
<evidence type="ECO:0000259" key="2">
    <source>
        <dbReference type="PROSITE" id="PS50011"/>
    </source>
</evidence>
<evidence type="ECO:0000256" key="1">
    <source>
        <dbReference type="SAM" id="MobiDB-lite"/>
    </source>
</evidence>
<reference evidence="4" key="1">
    <citation type="submission" date="2022-11" db="UniProtKB">
        <authorList>
            <consortium name="WormBaseParasite"/>
        </authorList>
    </citation>
    <scope>IDENTIFICATION</scope>
</reference>
<sequence length="727" mass="82837">MSTENNIKVVNKNISAERLGLLREECQRLGKIWHPTVWPTKKKNSPKNKLKNNLINEVKDNVSKTRIVEFPANATIPKPFCPPIPCIYAERHLHQMMEEKRREDLQFKLHRFRARSVPISTYRQPNFDWKSKNQRFRTRSLPSRSLTSAACSSSDFALNERKANLHTRSPPLSTYLRPSSCSQSVEELRALRAQRRSVELLSKARGPIGVEEHSIRWRILYKIRHSQQCLAPSRPLSNSFRAQTMPDFAKLQEEFIRKLAANRRFRASTVPRPFHLSERRYNGEIRGHSCEKKSTKKAKASNSEDELVKSLVKKLGKAKKEMKADTPKKIPTFEADGAKVEKKPGGGKGDNSPKGDQLLLQAKGGDGKKAQPADKGKEEAKDAKAPSRSDIISIPIGVNIGQYRVEEALGSGGCGVVYKVKTKSGEYHAMKLERTDQKRRDQLLPLEAHVLKQLQFTDYAAKFIEYGKCSSKDLSFHVLVMALLGKSISDLQDKRDKFKFTTGTVLRIGLQALRGIAFLHSIYYVHRDVKPSNFAIDRNNQKRVYLIDFGLSRSLRKRATKNLRKPRPSVSFRGTPGYCSLNAHKRVELGRHDDLWSLVYMMVDLNNGSLPWFGQENREHAAVLKEFLIESEYMHGCPLAFRSIMDYLRTLTYKQRPDYNGLESIFIQMLEARDISGNQPMDWEPLYIKRPEEVKKPLAAKNPKAIETVVDLADKTQDSNTPQSGSG</sequence>
<dbReference type="GO" id="GO:0005524">
    <property type="term" value="F:ATP binding"/>
    <property type="evidence" value="ECO:0007669"/>
    <property type="project" value="InterPro"/>
</dbReference>
<feature type="compositionally biased region" description="Basic and acidic residues" evidence="1">
    <location>
        <begin position="318"/>
        <end position="328"/>
    </location>
</feature>
<dbReference type="InterPro" id="IPR019579">
    <property type="entry name" value="FAM161A/B"/>
</dbReference>
<accession>A0A915P7M6</accession>
<dbReference type="InterPro" id="IPR050235">
    <property type="entry name" value="CK1_Ser-Thr_kinase"/>
</dbReference>
<dbReference type="SUPFAM" id="SSF56112">
    <property type="entry name" value="Protein kinase-like (PK-like)"/>
    <property type="match status" value="1"/>
</dbReference>
<dbReference type="SMART" id="SM00220">
    <property type="entry name" value="S_TKc"/>
    <property type="match status" value="1"/>
</dbReference>
<dbReference type="InterPro" id="IPR011009">
    <property type="entry name" value="Kinase-like_dom_sf"/>
</dbReference>
<dbReference type="Gene3D" id="1.10.510.10">
    <property type="entry name" value="Transferase(Phosphotransferase) domain 1"/>
    <property type="match status" value="1"/>
</dbReference>
<dbReference type="Pfam" id="PF00069">
    <property type="entry name" value="Pkinase"/>
    <property type="match status" value="1"/>
</dbReference>
<name>A0A915P7M6_9BILA</name>
<dbReference type="GO" id="GO:0004672">
    <property type="term" value="F:protein kinase activity"/>
    <property type="evidence" value="ECO:0007669"/>
    <property type="project" value="InterPro"/>
</dbReference>
<feature type="region of interest" description="Disordered" evidence="1">
    <location>
        <begin position="285"/>
        <end position="386"/>
    </location>
</feature>
<dbReference type="AlphaFoldDB" id="A0A915P7M6"/>
<dbReference type="Pfam" id="PF10595">
    <property type="entry name" value="FAM161A_B"/>
    <property type="match status" value="1"/>
</dbReference>
<protein>
    <submittedName>
        <fullName evidence="4">Protein kinase domain-containing protein</fullName>
    </submittedName>
</protein>
<feature type="domain" description="Protein kinase" evidence="2">
    <location>
        <begin position="403"/>
        <end position="667"/>
    </location>
</feature>